<dbReference type="HOGENOM" id="CLU_774834_0_0_1"/>
<feature type="compositionally biased region" description="Low complexity" evidence="1">
    <location>
        <begin position="64"/>
        <end position="74"/>
    </location>
</feature>
<evidence type="ECO:0000313" key="4">
    <source>
        <dbReference type="Proteomes" id="UP000002195"/>
    </source>
</evidence>
<feature type="region of interest" description="Disordered" evidence="1">
    <location>
        <begin position="63"/>
        <end position="114"/>
    </location>
</feature>
<evidence type="ECO:0000256" key="2">
    <source>
        <dbReference type="SAM" id="Phobius"/>
    </source>
</evidence>
<name>Q54T95_DICDI</name>
<organism evidence="3 4">
    <name type="scientific">Dictyostelium discoideum</name>
    <name type="common">Social amoeba</name>
    <dbReference type="NCBI Taxonomy" id="44689"/>
    <lineage>
        <taxon>Eukaryota</taxon>
        <taxon>Amoebozoa</taxon>
        <taxon>Evosea</taxon>
        <taxon>Eumycetozoa</taxon>
        <taxon>Dictyostelia</taxon>
        <taxon>Dictyosteliales</taxon>
        <taxon>Dictyosteliaceae</taxon>
        <taxon>Dictyostelium</taxon>
    </lineage>
</organism>
<protein>
    <recommendedName>
        <fullName evidence="5">Transmembrane protein</fullName>
    </recommendedName>
</protein>
<dbReference type="AlphaFoldDB" id="Q54T95"/>
<dbReference type="eggNOG" id="ENOG502S510">
    <property type="taxonomic scope" value="Eukaryota"/>
</dbReference>
<comment type="caution">
    <text evidence="3">The sequence shown here is derived from an EMBL/GenBank/DDBJ whole genome shotgun (WGS) entry which is preliminary data.</text>
</comment>
<dbReference type="GeneID" id="8623308"/>
<feature type="transmembrane region" description="Helical" evidence="2">
    <location>
        <begin position="169"/>
        <end position="189"/>
    </location>
</feature>
<feature type="transmembrane region" description="Helical" evidence="2">
    <location>
        <begin position="328"/>
        <end position="355"/>
    </location>
</feature>
<keyword evidence="2" id="KW-1133">Transmembrane helix</keyword>
<evidence type="ECO:0000313" key="3">
    <source>
        <dbReference type="EMBL" id="EAL66515.1"/>
    </source>
</evidence>
<accession>Q54T95</accession>
<keyword evidence="4" id="KW-1185">Reference proteome</keyword>
<dbReference type="dictyBase" id="DDB_G0281911"/>
<dbReference type="RefSeq" id="XP_640494.1">
    <property type="nucleotide sequence ID" value="XM_635402.1"/>
</dbReference>
<dbReference type="PaxDb" id="44689-DDB0204283"/>
<dbReference type="KEGG" id="ddi:DDB_G0281911"/>
<dbReference type="EMBL" id="AAFI02000043">
    <property type="protein sequence ID" value="EAL66515.1"/>
    <property type="molecule type" value="Genomic_DNA"/>
</dbReference>
<feature type="transmembrane region" description="Helical" evidence="2">
    <location>
        <begin position="143"/>
        <end position="163"/>
    </location>
</feature>
<dbReference type="InParanoid" id="Q54T95"/>
<feature type="transmembrane region" description="Helical" evidence="2">
    <location>
        <begin position="232"/>
        <end position="252"/>
    </location>
</feature>
<dbReference type="Proteomes" id="UP000002195">
    <property type="component" value="Unassembled WGS sequence"/>
</dbReference>
<dbReference type="OMA" id="YELMWAC"/>
<dbReference type="VEuPathDB" id="AmoebaDB:DDB_G0281911"/>
<feature type="transmembrane region" description="Helical" evidence="2">
    <location>
        <begin position="196"/>
        <end position="220"/>
    </location>
</feature>
<evidence type="ECO:0000256" key="1">
    <source>
        <dbReference type="SAM" id="MobiDB-lite"/>
    </source>
</evidence>
<proteinExistence type="predicted"/>
<keyword evidence="2" id="KW-0812">Transmembrane</keyword>
<dbReference type="STRING" id="44689.Q54T95"/>
<evidence type="ECO:0008006" key="5">
    <source>
        <dbReference type="Google" id="ProtNLM"/>
    </source>
</evidence>
<keyword evidence="2" id="KW-0472">Membrane</keyword>
<feature type="transmembrane region" description="Helical" evidence="2">
    <location>
        <begin position="264"/>
        <end position="284"/>
    </location>
</feature>
<sequence>MVNKRVENINKNEIKFKDEEIIKQQYLSPDENEFQVISSTTTKNRKNKAIVEKEKNNKVHEIIIDNTNNTVITKTPPPSSPKGNNNKNNNNNNNNNNDNNEHIENSKSKKSKKSTSAAAAAATTIVNNNKKEILGSFNNNLKFVRASGIFMFLYYLTMMYVRYQHRGAIGFADTLWLCNLSIVFGFISIAVNKPIFLGIACNCTLIVHALWVVDVVAWLITGSFPLGNAEYISWPTITWGEIITTTHHAWFVPLSMICLHRNGGYPYGAWSGSMLCVIPVVYLSKLFPKILVLPDNSTFYLNINMAHEWWSDMNGWPFSLIPNDPAQYYFFLLSFSLVLFTTAHFLMRLVCYIVLKRN</sequence>
<reference evidence="3 4" key="1">
    <citation type="journal article" date="2005" name="Nature">
        <title>The genome of the social amoeba Dictyostelium discoideum.</title>
        <authorList>
            <consortium name="The Dictyostelium discoideum Sequencing Consortium"/>
            <person name="Eichinger L."/>
            <person name="Pachebat J.A."/>
            <person name="Glockner G."/>
            <person name="Rajandream M.A."/>
            <person name="Sucgang R."/>
            <person name="Berriman M."/>
            <person name="Song J."/>
            <person name="Olsen R."/>
            <person name="Szafranski K."/>
            <person name="Xu Q."/>
            <person name="Tunggal B."/>
            <person name="Kummerfeld S."/>
            <person name="Madera M."/>
            <person name="Konfortov B.A."/>
            <person name="Rivero F."/>
            <person name="Bankier A.T."/>
            <person name="Lehmann R."/>
            <person name="Hamlin N."/>
            <person name="Davies R."/>
            <person name="Gaudet P."/>
            <person name="Fey P."/>
            <person name="Pilcher K."/>
            <person name="Chen G."/>
            <person name="Saunders D."/>
            <person name="Sodergren E."/>
            <person name="Davis P."/>
            <person name="Kerhornou A."/>
            <person name="Nie X."/>
            <person name="Hall N."/>
            <person name="Anjard C."/>
            <person name="Hemphill L."/>
            <person name="Bason N."/>
            <person name="Farbrother P."/>
            <person name="Desany B."/>
            <person name="Just E."/>
            <person name="Morio T."/>
            <person name="Rost R."/>
            <person name="Churcher C."/>
            <person name="Cooper J."/>
            <person name="Haydock S."/>
            <person name="van Driessche N."/>
            <person name="Cronin A."/>
            <person name="Goodhead I."/>
            <person name="Muzny D."/>
            <person name="Mourier T."/>
            <person name="Pain A."/>
            <person name="Lu M."/>
            <person name="Harper D."/>
            <person name="Lindsay R."/>
            <person name="Hauser H."/>
            <person name="James K."/>
            <person name="Quiles M."/>
            <person name="Madan Babu M."/>
            <person name="Saito T."/>
            <person name="Buchrieser C."/>
            <person name="Wardroper A."/>
            <person name="Felder M."/>
            <person name="Thangavelu M."/>
            <person name="Johnson D."/>
            <person name="Knights A."/>
            <person name="Loulseged H."/>
            <person name="Mungall K."/>
            <person name="Oliver K."/>
            <person name="Price C."/>
            <person name="Quail M.A."/>
            <person name="Urushihara H."/>
            <person name="Hernandez J."/>
            <person name="Rabbinowitsch E."/>
            <person name="Steffen D."/>
            <person name="Sanders M."/>
            <person name="Ma J."/>
            <person name="Kohara Y."/>
            <person name="Sharp S."/>
            <person name="Simmonds M."/>
            <person name="Spiegler S."/>
            <person name="Tivey A."/>
            <person name="Sugano S."/>
            <person name="White B."/>
            <person name="Walker D."/>
            <person name="Woodward J."/>
            <person name="Winckler T."/>
            <person name="Tanaka Y."/>
            <person name="Shaulsky G."/>
            <person name="Schleicher M."/>
            <person name="Weinstock G."/>
            <person name="Rosenthal A."/>
            <person name="Cox E.C."/>
            <person name="Chisholm R.L."/>
            <person name="Gibbs R."/>
            <person name="Loomis W.F."/>
            <person name="Platzer M."/>
            <person name="Kay R.R."/>
            <person name="Williams J."/>
            <person name="Dear P.H."/>
            <person name="Noegel A.A."/>
            <person name="Barrell B."/>
            <person name="Kuspa A."/>
        </authorList>
    </citation>
    <scope>NUCLEOTIDE SEQUENCE [LARGE SCALE GENOMIC DNA]</scope>
    <source>
        <strain evidence="3 4">AX4</strain>
    </source>
</reference>
<feature type="compositionally biased region" description="Low complexity" evidence="1">
    <location>
        <begin position="84"/>
        <end position="98"/>
    </location>
</feature>
<gene>
    <name evidence="3" type="ORF">DDB_G0281911</name>
</gene>